<organism evidence="1 2">
    <name type="scientific">Dermacentor silvarum</name>
    <name type="common">Tick</name>
    <dbReference type="NCBI Taxonomy" id="543639"/>
    <lineage>
        <taxon>Eukaryota</taxon>
        <taxon>Metazoa</taxon>
        <taxon>Ecdysozoa</taxon>
        <taxon>Arthropoda</taxon>
        <taxon>Chelicerata</taxon>
        <taxon>Arachnida</taxon>
        <taxon>Acari</taxon>
        <taxon>Parasitiformes</taxon>
        <taxon>Ixodida</taxon>
        <taxon>Ixodoidea</taxon>
        <taxon>Ixodidae</taxon>
        <taxon>Rhipicephalinae</taxon>
        <taxon>Dermacentor</taxon>
    </lineage>
</organism>
<evidence type="ECO:0000313" key="2">
    <source>
        <dbReference type="Proteomes" id="UP000821865"/>
    </source>
</evidence>
<dbReference type="Proteomes" id="UP000821865">
    <property type="component" value="Chromosome 8"/>
</dbReference>
<sequence length="591" mass="65986">MAEGGSAVRAKAVATEMLSSSKYLVMAAISCLNTARSLEYTFKVLAVNNTAAEEAPTLVLLADACNDAQAPSEHAEVSMKRKKGDERADVKFMLMQAQGIPSEGCRQARDDLGTTEDCAPPQGYPNRPTVKTIHHLDHTYSSKESPRSKAKWLEGCLKEARKRIKVLEAKTNRHSERSRTLQNMIDEMRSKSLITEEAQTKLEQFGNLPVEILDNWRKNATEQPQGRRYSIEMKKFATTLHYYSPRAYDYVSSLFAMPSVQSIRQWLRVVGGWPGFTAEVLTALKEQHKKDTPRERLCSILLDGMSIKKACELDLSSGRLIGFVDLGNGQEPHDADDIPLATEALVFMVVGLAAAWKMPFGYFLNYGLSGEVIKNLLLEAVHCIQECGLKVTAIVCDCLMANVAMVKLLRCRVHELTFENLRTSFPNPLFEEEEIFVMFDACHALKLLRNLLGDKNILWSETYGIMKVKLAAQTFSASVSKALVFALELGEPGFDGCCGTAEFISMVDRAFDILNSRSPVAKGFKSPLRPSTLCHQREFMELAGRQLMGLRLESKKPVVEDGRRMSVISLAFTLKSVPQLATKMFEKELCR</sequence>
<evidence type="ECO:0000313" key="1">
    <source>
        <dbReference type="EMBL" id="KAH7937020.1"/>
    </source>
</evidence>
<dbReference type="EMBL" id="CM023477">
    <property type="protein sequence ID" value="KAH7937020.1"/>
    <property type="molecule type" value="Genomic_DNA"/>
</dbReference>
<protein>
    <submittedName>
        <fullName evidence="1">Uncharacterized protein</fullName>
    </submittedName>
</protein>
<accession>A0ACB8C842</accession>
<reference evidence="1" key="1">
    <citation type="submission" date="2020-05" db="EMBL/GenBank/DDBJ databases">
        <title>Large-scale comparative analyses of tick genomes elucidate their genetic diversity and vector capacities.</title>
        <authorList>
            <person name="Jia N."/>
            <person name="Wang J."/>
            <person name="Shi W."/>
            <person name="Du L."/>
            <person name="Sun Y."/>
            <person name="Zhan W."/>
            <person name="Jiang J."/>
            <person name="Wang Q."/>
            <person name="Zhang B."/>
            <person name="Ji P."/>
            <person name="Sakyi L.B."/>
            <person name="Cui X."/>
            <person name="Yuan T."/>
            <person name="Jiang B."/>
            <person name="Yang W."/>
            <person name="Lam T.T.-Y."/>
            <person name="Chang Q."/>
            <person name="Ding S."/>
            <person name="Wang X."/>
            <person name="Zhu J."/>
            <person name="Ruan X."/>
            <person name="Zhao L."/>
            <person name="Wei J."/>
            <person name="Que T."/>
            <person name="Du C."/>
            <person name="Cheng J."/>
            <person name="Dai P."/>
            <person name="Han X."/>
            <person name="Huang E."/>
            <person name="Gao Y."/>
            <person name="Liu J."/>
            <person name="Shao H."/>
            <person name="Ye R."/>
            <person name="Li L."/>
            <person name="Wei W."/>
            <person name="Wang X."/>
            <person name="Wang C."/>
            <person name="Yang T."/>
            <person name="Huo Q."/>
            <person name="Li W."/>
            <person name="Guo W."/>
            <person name="Chen H."/>
            <person name="Zhou L."/>
            <person name="Ni X."/>
            <person name="Tian J."/>
            <person name="Zhou Y."/>
            <person name="Sheng Y."/>
            <person name="Liu T."/>
            <person name="Pan Y."/>
            <person name="Xia L."/>
            <person name="Li J."/>
            <person name="Zhao F."/>
            <person name="Cao W."/>
        </authorList>
    </citation>
    <scope>NUCLEOTIDE SEQUENCE</scope>
    <source>
        <strain evidence="1">Dsil-2018</strain>
    </source>
</reference>
<name>A0ACB8C842_DERSI</name>
<keyword evidence="2" id="KW-1185">Reference proteome</keyword>
<gene>
    <name evidence="1" type="ORF">HPB49_007344</name>
</gene>
<proteinExistence type="predicted"/>
<comment type="caution">
    <text evidence="1">The sequence shown here is derived from an EMBL/GenBank/DDBJ whole genome shotgun (WGS) entry which is preliminary data.</text>
</comment>